<evidence type="ECO:0000256" key="1">
    <source>
        <dbReference type="SAM" id="MobiDB-lite"/>
    </source>
</evidence>
<dbReference type="InParanoid" id="A0A0C3PXS7"/>
<feature type="region of interest" description="Disordered" evidence="1">
    <location>
        <begin position="385"/>
        <end position="562"/>
    </location>
</feature>
<feature type="compositionally biased region" description="Polar residues" evidence="1">
    <location>
        <begin position="258"/>
        <end position="269"/>
    </location>
</feature>
<feature type="compositionally biased region" description="Polar residues" evidence="1">
    <location>
        <begin position="434"/>
        <end position="443"/>
    </location>
</feature>
<feature type="compositionally biased region" description="Polar residues" evidence="1">
    <location>
        <begin position="283"/>
        <end position="315"/>
    </location>
</feature>
<feature type="region of interest" description="Disordered" evidence="1">
    <location>
        <begin position="66"/>
        <end position="172"/>
    </location>
</feature>
<dbReference type="OrthoDB" id="2680954at2759"/>
<protein>
    <submittedName>
        <fullName evidence="2">Uncharacterized protein</fullName>
    </submittedName>
</protein>
<dbReference type="AlphaFoldDB" id="A0A0C3PXS7"/>
<gene>
    <name evidence="2" type="ORF">M404DRAFT_992562</name>
</gene>
<feature type="region of interest" description="Disordered" evidence="1">
    <location>
        <begin position="188"/>
        <end position="356"/>
    </location>
</feature>
<organism evidence="2 3">
    <name type="scientific">Pisolithus tinctorius Marx 270</name>
    <dbReference type="NCBI Taxonomy" id="870435"/>
    <lineage>
        <taxon>Eukaryota</taxon>
        <taxon>Fungi</taxon>
        <taxon>Dikarya</taxon>
        <taxon>Basidiomycota</taxon>
        <taxon>Agaricomycotina</taxon>
        <taxon>Agaricomycetes</taxon>
        <taxon>Agaricomycetidae</taxon>
        <taxon>Boletales</taxon>
        <taxon>Sclerodermatineae</taxon>
        <taxon>Pisolithaceae</taxon>
        <taxon>Pisolithus</taxon>
    </lineage>
</organism>
<proteinExistence type="predicted"/>
<dbReference type="EMBL" id="KN831945">
    <property type="protein sequence ID" value="KIO14296.1"/>
    <property type="molecule type" value="Genomic_DNA"/>
</dbReference>
<feature type="compositionally biased region" description="Low complexity" evidence="1">
    <location>
        <begin position="469"/>
        <end position="483"/>
    </location>
</feature>
<keyword evidence="3" id="KW-1185">Reference proteome</keyword>
<dbReference type="HOGENOM" id="CLU_487493_0_0_1"/>
<feature type="compositionally biased region" description="Basic and acidic residues" evidence="1">
    <location>
        <begin position="234"/>
        <end position="243"/>
    </location>
</feature>
<sequence length="579" mass="61514">MDSDNHMLVDIPVAVDEPDDVVRWVPSQTSNPVLQALIHQAEQDKKSQPSLPCISEPLWTHTLPSTTSTLWPSSTAPPTSRVSSLPSLGDTSFLVPPREPSGSDPSSSSSSGRTKISSSGAHRKPLSASVNHPARSGRTTSKHDPLSKRPRSSSYSSSGKEKPKASLADREQDPDAAAFLALLRDVSKQLDDNARKKQIVSTKLKDQRQRGDGEGAETHQSSFRGSHIPPPAREGGKEGERARAGGSHNLSLNGSSLVPDTSFDTVSLRTDQRPGETFGVPCRNTNVPVKSTPSAQLNCNPSGRSMTKSATSGSRTIMRVSSMDPNVPSRRDPVSHTRNLSRTTSTSTIASGSHHEHAAYQPITPTFDRHARVQVPVSGNVAGERLKHTGTVIEDSPMAVDPDTSSGNRANSDHTMDVPSFPQSKPCPKVPDNSKPQPATCTQRPAVGQARSTPHRPPALGMRRPVITPSNGPGSASAFPSPSQYGAPSQPPKTTAVPRFKPPLPKPPILKGSTGSAISRPSSVVNGTKSDITRLGVGAGPRSPAKVACVPPETDPDSSFDISFDMDADMLEEAMRPYD</sequence>
<feature type="compositionally biased region" description="Polar residues" evidence="1">
    <location>
        <begin position="513"/>
        <end position="530"/>
    </location>
</feature>
<feature type="compositionally biased region" description="Low complexity" evidence="1">
    <location>
        <begin position="244"/>
        <end position="257"/>
    </location>
</feature>
<name>A0A0C3PXS7_PISTI</name>
<accession>A0A0C3PXS7</accession>
<reference evidence="3" key="2">
    <citation type="submission" date="2015-01" db="EMBL/GenBank/DDBJ databases">
        <title>Evolutionary Origins and Diversification of the Mycorrhizal Mutualists.</title>
        <authorList>
            <consortium name="DOE Joint Genome Institute"/>
            <consortium name="Mycorrhizal Genomics Consortium"/>
            <person name="Kohler A."/>
            <person name="Kuo A."/>
            <person name="Nagy L.G."/>
            <person name="Floudas D."/>
            <person name="Copeland A."/>
            <person name="Barry K.W."/>
            <person name="Cichocki N."/>
            <person name="Veneault-Fourrey C."/>
            <person name="LaButti K."/>
            <person name="Lindquist E.A."/>
            <person name="Lipzen A."/>
            <person name="Lundell T."/>
            <person name="Morin E."/>
            <person name="Murat C."/>
            <person name="Riley R."/>
            <person name="Ohm R."/>
            <person name="Sun H."/>
            <person name="Tunlid A."/>
            <person name="Henrissat B."/>
            <person name="Grigoriev I.V."/>
            <person name="Hibbett D.S."/>
            <person name="Martin F."/>
        </authorList>
    </citation>
    <scope>NUCLEOTIDE SEQUENCE [LARGE SCALE GENOMIC DNA]</scope>
    <source>
        <strain evidence="3">Marx 270</strain>
    </source>
</reference>
<feature type="compositionally biased region" description="Polar residues" evidence="1">
    <location>
        <begin position="81"/>
        <end position="90"/>
    </location>
</feature>
<evidence type="ECO:0000313" key="3">
    <source>
        <dbReference type="Proteomes" id="UP000054217"/>
    </source>
</evidence>
<feature type="compositionally biased region" description="Basic and acidic residues" evidence="1">
    <location>
        <begin position="203"/>
        <end position="217"/>
    </location>
</feature>
<evidence type="ECO:0000313" key="2">
    <source>
        <dbReference type="EMBL" id="KIO14296.1"/>
    </source>
</evidence>
<reference evidence="2 3" key="1">
    <citation type="submission" date="2014-04" db="EMBL/GenBank/DDBJ databases">
        <authorList>
            <consortium name="DOE Joint Genome Institute"/>
            <person name="Kuo A."/>
            <person name="Kohler A."/>
            <person name="Costa M.D."/>
            <person name="Nagy L.G."/>
            <person name="Floudas D."/>
            <person name="Copeland A."/>
            <person name="Barry K.W."/>
            <person name="Cichocki N."/>
            <person name="Veneault-Fourrey C."/>
            <person name="LaButti K."/>
            <person name="Lindquist E.A."/>
            <person name="Lipzen A."/>
            <person name="Lundell T."/>
            <person name="Morin E."/>
            <person name="Murat C."/>
            <person name="Sun H."/>
            <person name="Tunlid A."/>
            <person name="Henrissat B."/>
            <person name="Grigoriev I.V."/>
            <person name="Hibbett D.S."/>
            <person name="Martin F."/>
            <person name="Nordberg H.P."/>
            <person name="Cantor M.N."/>
            <person name="Hua S.X."/>
        </authorList>
    </citation>
    <scope>NUCLEOTIDE SEQUENCE [LARGE SCALE GENOMIC DNA]</scope>
    <source>
        <strain evidence="2 3">Marx 270</strain>
    </source>
</reference>
<dbReference type="Proteomes" id="UP000054217">
    <property type="component" value="Unassembled WGS sequence"/>
</dbReference>
<feature type="compositionally biased region" description="Low complexity" evidence="1">
    <location>
        <begin position="336"/>
        <end position="348"/>
    </location>
</feature>
<feature type="compositionally biased region" description="Basic and acidic residues" evidence="1">
    <location>
        <begin position="159"/>
        <end position="172"/>
    </location>
</feature>
<feature type="compositionally biased region" description="Low complexity" evidence="1">
    <location>
        <begin position="66"/>
        <end position="80"/>
    </location>
</feature>
<feature type="compositionally biased region" description="Low complexity" evidence="1">
    <location>
        <begin position="102"/>
        <end position="120"/>
    </location>
</feature>